<organism evidence="9 10">
    <name type="scientific">Sphingopyxis terrae subsp. terrae NBRC 15098</name>
    <dbReference type="NCBI Taxonomy" id="1219058"/>
    <lineage>
        <taxon>Bacteria</taxon>
        <taxon>Pseudomonadati</taxon>
        <taxon>Pseudomonadota</taxon>
        <taxon>Alphaproteobacteria</taxon>
        <taxon>Sphingomonadales</taxon>
        <taxon>Sphingomonadaceae</taxon>
        <taxon>Sphingopyxis</taxon>
    </lineage>
</organism>
<evidence type="ECO:0000256" key="3">
    <source>
        <dbReference type="ARBA" id="ARBA00005349"/>
    </source>
</evidence>
<dbReference type="EMBL" id="CP013342">
    <property type="protein sequence ID" value="AMU96431.1"/>
    <property type="molecule type" value="Genomic_DNA"/>
</dbReference>
<comment type="pathway">
    <text evidence="2">Cofactor biosynthesis; ubiquinone biosynthesis.</text>
</comment>
<dbReference type="GO" id="GO:0016705">
    <property type="term" value="F:oxidoreductase activity, acting on paired donors, with incorporation or reduction of molecular oxygen"/>
    <property type="evidence" value="ECO:0007669"/>
    <property type="project" value="InterPro"/>
</dbReference>
<dbReference type="AlphaFoldDB" id="A0A142W337"/>
<evidence type="ECO:0000256" key="6">
    <source>
        <dbReference type="ARBA" id="ARBA00023002"/>
    </source>
</evidence>
<dbReference type="STRING" id="1219058.AOA14_17665"/>
<dbReference type="PRINTS" id="PR00420">
    <property type="entry name" value="RNGMNOXGNASE"/>
</dbReference>
<comment type="cofactor">
    <cofactor evidence="1">
        <name>FAD</name>
        <dbReference type="ChEBI" id="CHEBI:57692"/>
    </cofactor>
</comment>
<dbReference type="KEGG" id="ster:AOA14_17665"/>
<accession>A0A142W337</accession>
<evidence type="ECO:0000256" key="5">
    <source>
        <dbReference type="ARBA" id="ARBA00022827"/>
    </source>
</evidence>
<name>A0A142W337_9SPHN</name>
<evidence type="ECO:0000256" key="1">
    <source>
        <dbReference type="ARBA" id="ARBA00001974"/>
    </source>
</evidence>
<dbReference type="InterPro" id="IPR010971">
    <property type="entry name" value="UbiH/COQ6"/>
</dbReference>
<proteinExistence type="inferred from homology"/>
<dbReference type="Gene3D" id="3.50.50.60">
    <property type="entry name" value="FAD/NAD(P)-binding domain"/>
    <property type="match status" value="2"/>
</dbReference>
<dbReference type="GO" id="GO:0004497">
    <property type="term" value="F:monooxygenase activity"/>
    <property type="evidence" value="ECO:0007669"/>
    <property type="project" value="UniProtKB-KW"/>
</dbReference>
<dbReference type="NCBIfam" id="TIGR01988">
    <property type="entry name" value="Ubi-OHases"/>
    <property type="match status" value="1"/>
</dbReference>
<sequence>MGMGGTRRRIVIVGAGPAGLSFARALADTPAEITLIERAPLAALAEPRFDGREIALTHRSERALRDLDAWSRIPAADIHRLDRAEVLSGRARFAMRIDPGADDARPLGNLVSNHHLRRALFESVAGQANMDLRAGCAVERVQAGRGGATVTLADGAVIETDLLVAADSRFSAIRDQLGIGVDVGPVGKTMLVGRVGHAPCKAGVATEWFARHHTLAMLPLGEGLSSAVITLMPEAADTFMAESGEVKARRIAAMTRGRWGAVALASDFHAYPLTTTFAHRFAAPRAVLIGDAAVGMHPVTAHGFNFGLAGAVRLAKLLAFADDVGDARRLARYAAAHRAETWPLFQATRAIVGLFTDNRHPAMALRHAALRLGALPPVRMGLRALLMQQRDARAA</sequence>
<comment type="similarity">
    <text evidence="3">Belongs to the UbiH/COQ6 family.</text>
</comment>
<dbReference type="NCBIfam" id="NF006593">
    <property type="entry name" value="PRK09126.1"/>
    <property type="match status" value="1"/>
</dbReference>
<dbReference type="InterPro" id="IPR051205">
    <property type="entry name" value="UbiH/COQ6_monooxygenase"/>
</dbReference>
<dbReference type="Proteomes" id="UP000076234">
    <property type="component" value="Chromosome"/>
</dbReference>
<keyword evidence="5" id="KW-0274">FAD</keyword>
<evidence type="ECO:0000256" key="2">
    <source>
        <dbReference type="ARBA" id="ARBA00004749"/>
    </source>
</evidence>
<keyword evidence="7" id="KW-0503">Monooxygenase</keyword>
<reference evidence="10" key="1">
    <citation type="submission" date="2015-11" db="EMBL/GenBank/DDBJ databases">
        <title>Complete genome sequence of a polyethylene glycol-degrading strain Sphingopyxis terrae strain 203-1 (NBRC 15098).</title>
        <authorList>
            <person name="Yoshiyuki O."/>
            <person name="Shouta N."/>
            <person name="Nagata Y."/>
            <person name="Numata M."/>
            <person name="Tsuchikane K."/>
            <person name="Hosoyama A."/>
            <person name="Yamazoe A."/>
            <person name="Tsuda M."/>
            <person name="Fujita N."/>
            <person name="Kawai F."/>
        </authorList>
    </citation>
    <scope>NUCLEOTIDE SEQUENCE [LARGE SCALE GENOMIC DNA]</scope>
    <source>
        <strain evidence="10">203-1</strain>
    </source>
</reference>
<reference evidence="9 10" key="2">
    <citation type="journal article" date="2016" name="Genome Announc.">
        <title>Complete Genome Sequence of Sphingopyxis terrae Strain 203-1 (NBRC 111660), a Polyethylene Glycol Degrader.</title>
        <authorList>
            <person name="Ohtsubo Y."/>
            <person name="Nonoyama S."/>
            <person name="Nagata Y."/>
            <person name="Numata M."/>
            <person name="Tsuchikane K."/>
            <person name="Hosoyama A."/>
            <person name="Yamazoe A."/>
            <person name="Tsuda M."/>
            <person name="Fujita N."/>
            <person name="Kawai F."/>
        </authorList>
    </citation>
    <scope>NUCLEOTIDE SEQUENCE [LARGE SCALE GENOMIC DNA]</scope>
    <source>
        <strain evidence="9 10">203-1</strain>
    </source>
</reference>
<dbReference type="PANTHER" id="PTHR43876">
    <property type="entry name" value="UBIQUINONE BIOSYNTHESIS MONOOXYGENASE COQ6, MITOCHONDRIAL"/>
    <property type="match status" value="1"/>
</dbReference>
<dbReference type="GO" id="GO:0006744">
    <property type="term" value="P:ubiquinone biosynthetic process"/>
    <property type="evidence" value="ECO:0007669"/>
    <property type="project" value="UniProtKB-UniPathway"/>
</dbReference>
<dbReference type="InterPro" id="IPR036188">
    <property type="entry name" value="FAD/NAD-bd_sf"/>
</dbReference>
<protein>
    <recommendedName>
        <fullName evidence="8">FAD-binding domain-containing protein</fullName>
    </recommendedName>
</protein>
<dbReference type="UniPathway" id="UPA00232"/>
<evidence type="ECO:0000313" key="10">
    <source>
        <dbReference type="Proteomes" id="UP000076234"/>
    </source>
</evidence>
<dbReference type="GO" id="GO:0071949">
    <property type="term" value="F:FAD binding"/>
    <property type="evidence" value="ECO:0007669"/>
    <property type="project" value="InterPro"/>
</dbReference>
<dbReference type="InterPro" id="IPR002938">
    <property type="entry name" value="FAD-bd"/>
</dbReference>
<gene>
    <name evidence="9" type="ORF">AOA14_17665</name>
</gene>
<keyword evidence="6" id="KW-0560">Oxidoreductase</keyword>
<dbReference type="SUPFAM" id="SSF51905">
    <property type="entry name" value="FAD/NAD(P)-binding domain"/>
    <property type="match status" value="1"/>
</dbReference>
<feature type="domain" description="FAD-binding" evidence="8">
    <location>
        <begin position="10"/>
        <end position="344"/>
    </location>
</feature>
<dbReference type="PANTHER" id="PTHR43876:SF25">
    <property type="entry name" value="MONOOXYGENASE NMA2164"/>
    <property type="match status" value="1"/>
</dbReference>
<keyword evidence="4" id="KW-0285">Flavoprotein</keyword>
<dbReference type="Pfam" id="PF01494">
    <property type="entry name" value="FAD_binding_3"/>
    <property type="match status" value="1"/>
</dbReference>
<evidence type="ECO:0000256" key="4">
    <source>
        <dbReference type="ARBA" id="ARBA00022630"/>
    </source>
</evidence>
<evidence type="ECO:0000259" key="8">
    <source>
        <dbReference type="Pfam" id="PF01494"/>
    </source>
</evidence>
<evidence type="ECO:0000256" key="7">
    <source>
        <dbReference type="ARBA" id="ARBA00023033"/>
    </source>
</evidence>
<evidence type="ECO:0000313" key="9">
    <source>
        <dbReference type="EMBL" id="AMU96431.1"/>
    </source>
</evidence>